<keyword evidence="3" id="KW-0119">Carbohydrate metabolism</keyword>
<comment type="function">
    <text evidence="1">Transcriptional repressor of xylose-utilizing enzymes.</text>
</comment>
<gene>
    <name evidence="5" type="ORF">ACFO1S_23035</name>
</gene>
<evidence type="ECO:0000256" key="1">
    <source>
        <dbReference type="ARBA" id="ARBA00002486"/>
    </source>
</evidence>
<dbReference type="Pfam" id="PF00480">
    <property type="entry name" value="ROK"/>
    <property type="match status" value="1"/>
</dbReference>
<dbReference type="InterPro" id="IPR049874">
    <property type="entry name" value="ROK_cs"/>
</dbReference>
<evidence type="ECO:0000259" key="4">
    <source>
        <dbReference type="Pfam" id="PF12802"/>
    </source>
</evidence>
<name>A0ABV8SHC9_9BACL</name>
<evidence type="ECO:0000256" key="3">
    <source>
        <dbReference type="ARBA" id="ARBA00022629"/>
    </source>
</evidence>
<dbReference type="Proteomes" id="UP001595755">
    <property type="component" value="Unassembled WGS sequence"/>
</dbReference>
<keyword evidence="6" id="KW-1185">Reference proteome</keyword>
<dbReference type="PANTHER" id="PTHR18964:SF149">
    <property type="entry name" value="BIFUNCTIONAL UDP-N-ACETYLGLUCOSAMINE 2-EPIMERASE_N-ACETYLMANNOSAMINE KINASE"/>
    <property type="match status" value="1"/>
</dbReference>
<dbReference type="Pfam" id="PF12802">
    <property type="entry name" value="MarR_2"/>
    <property type="match status" value="1"/>
</dbReference>
<dbReference type="InterPro" id="IPR000835">
    <property type="entry name" value="HTH_MarR-typ"/>
</dbReference>
<dbReference type="Gene3D" id="1.10.10.10">
    <property type="entry name" value="Winged helix-like DNA-binding domain superfamily/Winged helix DNA-binding domain"/>
    <property type="match status" value="1"/>
</dbReference>
<dbReference type="InterPro" id="IPR036388">
    <property type="entry name" value="WH-like_DNA-bd_sf"/>
</dbReference>
<feature type="domain" description="HTH marR-type" evidence="4">
    <location>
        <begin position="14"/>
        <end position="51"/>
    </location>
</feature>
<dbReference type="EMBL" id="JBHSED010000058">
    <property type="protein sequence ID" value="MFC4306303.1"/>
    <property type="molecule type" value="Genomic_DNA"/>
</dbReference>
<dbReference type="InterPro" id="IPR043129">
    <property type="entry name" value="ATPase_NBD"/>
</dbReference>
<organism evidence="5 6">
    <name type="scientific">Cohnella boryungensis</name>
    <dbReference type="NCBI Taxonomy" id="768479"/>
    <lineage>
        <taxon>Bacteria</taxon>
        <taxon>Bacillati</taxon>
        <taxon>Bacillota</taxon>
        <taxon>Bacilli</taxon>
        <taxon>Bacillales</taxon>
        <taxon>Paenibacillaceae</taxon>
        <taxon>Cohnella</taxon>
    </lineage>
</organism>
<comment type="similarity">
    <text evidence="2">Belongs to the ROK (NagC/XylR) family.</text>
</comment>
<sequence>MIREHHLLLLFKIIKRNGPISRAELAKKTQMSATSASRIVKELIDQNFVEEIGQTEGSVGRRATLLKVNPSGALMIGINIDLESIEVGIVDLNGKIIMKRDREIDLSLPPMEVLSQVVELVNTIKQQIGDLANRIIGGGVSIPGIVEWPQGRVVMIPQFHWANVEIRKYLEEKIGMTILVDNQVKAILLGESLYGSVVGVNNAACIFVGSGVGGAFMDKGEVIRGSKNIAGEIGHTTIDPGGSLCDCGRFGCLQTFICASALEKESGKPIQEIFAADQRQETWAVNLLDRAAEYLSMTISNVVCTYNPEAVVLVGTMIDQHPQWAKKVEQKCKRYLWNNFDRMLEIRYPQIGSHAGIVGASCLVLREFLESPISK</sequence>
<proteinExistence type="inferred from homology"/>
<dbReference type="InterPro" id="IPR036390">
    <property type="entry name" value="WH_DNA-bd_sf"/>
</dbReference>
<dbReference type="Gene3D" id="3.30.420.40">
    <property type="match status" value="2"/>
</dbReference>
<keyword evidence="3" id="KW-0859">Xylose metabolism</keyword>
<evidence type="ECO:0000256" key="2">
    <source>
        <dbReference type="ARBA" id="ARBA00006479"/>
    </source>
</evidence>
<dbReference type="PROSITE" id="PS01125">
    <property type="entry name" value="ROK"/>
    <property type="match status" value="1"/>
</dbReference>
<accession>A0ABV8SHC9</accession>
<dbReference type="SUPFAM" id="SSF53067">
    <property type="entry name" value="Actin-like ATPase domain"/>
    <property type="match status" value="1"/>
</dbReference>
<dbReference type="PANTHER" id="PTHR18964">
    <property type="entry name" value="ROK (REPRESSOR, ORF, KINASE) FAMILY"/>
    <property type="match status" value="1"/>
</dbReference>
<protein>
    <submittedName>
        <fullName evidence="5">ROK family transcriptional regulator</fullName>
    </submittedName>
</protein>
<dbReference type="SUPFAM" id="SSF46785">
    <property type="entry name" value="Winged helix' DNA-binding domain"/>
    <property type="match status" value="1"/>
</dbReference>
<dbReference type="InterPro" id="IPR000600">
    <property type="entry name" value="ROK"/>
</dbReference>
<reference evidence="6" key="1">
    <citation type="journal article" date="2019" name="Int. J. Syst. Evol. Microbiol.">
        <title>The Global Catalogue of Microorganisms (GCM) 10K type strain sequencing project: providing services to taxonomists for standard genome sequencing and annotation.</title>
        <authorList>
            <consortium name="The Broad Institute Genomics Platform"/>
            <consortium name="The Broad Institute Genome Sequencing Center for Infectious Disease"/>
            <person name="Wu L."/>
            <person name="Ma J."/>
        </authorList>
    </citation>
    <scope>NUCLEOTIDE SEQUENCE [LARGE SCALE GENOMIC DNA]</scope>
    <source>
        <strain evidence="6">CGMCC 4.1641</strain>
    </source>
</reference>
<comment type="caution">
    <text evidence="5">The sequence shown here is derived from an EMBL/GenBank/DDBJ whole genome shotgun (WGS) entry which is preliminary data.</text>
</comment>
<evidence type="ECO:0000313" key="6">
    <source>
        <dbReference type="Proteomes" id="UP001595755"/>
    </source>
</evidence>
<evidence type="ECO:0000313" key="5">
    <source>
        <dbReference type="EMBL" id="MFC4306303.1"/>
    </source>
</evidence>